<proteinExistence type="predicted"/>
<comment type="caution">
    <text evidence="1">The sequence shown here is derived from an EMBL/GenBank/DDBJ whole genome shotgun (WGS) entry which is preliminary data.</text>
</comment>
<sequence>MTASLDTSRTAYSHTGGTGNNSATWDPLITAAIALSNVAGTYTGTISHTVA</sequence>
<dbReference type="Proteomes" id="UP000630097">
    <property type="component" value="Unassembled WGS sequence"/>
</dbReference>
<dbReference type="RefSeq" id="WP_203883003.1">
    <property type="nucleotide sequence ID" value="NZ_BAABHH010000016.1"/>
</dbReference>
<gene>
    <name evidence="1" type="ORF">Pka01_26760</name>
</gene>
<dbReference type="AlphaFoldDB" id="A0A8J3PSK3"/>
<evidence type="ECO:0000313" key="1">
    <source>
        <dbReference type="EMBL" id="GIG79549.1"/>
    </source>
</evidence>
<name>A0A8J3PSK3_9ACTN</name>
<protein>
    <submittedName>
        <fullName evidence="1">Uncharacterized protein</fullName>
    </submittedName>
</protein>
<keyword evidence="2" id="KW-1185">Reference proteome</keyword>
<accession>A0A8J3PSK3</accession>
<reference evidence="1 2" key="1">
    <citation type="submission" date="2021-01" db="EMBL/GenBank/DDBJ databases">
        <title>Whole genome shotgun sequence of Planotetraspora kaengkrachanensis NBRC 104272.</title>
        <authorList>
            <person name="Komaki H."/>
            <person name="Tamura T."/>
        </authorList>
    </citation>
    <scope>NUCLEOTIDE SEQUENCE [LARGE SCALE GENOMIC DNA]</scope>
    <source>
        <strain evidence="1 2">NBRC 104272</strain>
    </source>
</reference>
<dbReference type="EMBL" id="BONV01000009">
    <property type="protein sequence ID" value="GIG79549.1"/>
    <property type="molecule type" value="Genomic_DNA"/>
</dbReference>
<evidence type="ECO:0000313" key="2">
    <source>
        <dbReference type="Proteomes" id="UP000630097"/>
    </source>
</evidence>
<organism evidence="1 2">
    <name type="scientific">Planotetraspora kaengkrachanensis</name>
    <dbReference type="NCBI Taxonomy" id="575193"/>
    <lineage>
        <taxon>Bacteria</taxon>
        <taxon>Bacillati</taxon>
        <taxon>Actinomycetota</taxon>
        <taxon>Actinomycetes</taxon>
        <taxon>Streptosporangiales</taxon>
        <taxon>Streptosporangiaceae</taxon>
        <taxon>Planotetraspora</taxon>
    </lineage>
</organism>